<dbReference type="FunFam" id="3.60.40.10:FF:000130">
    <property type="entry name" value="Related to PTC7-type 2C protein phosphatase"/>
    <property type="match status" value="1"/>
</dbReference>
<feature type="compositionally biased region" description="Acidic residues" evidence="1">
    <location>
        <begin position="806"/>
        <end position="815"/>
    </location>
</feature>
<feature type="compositionally biased region" description="Acidic residues" evidence="1">
    <location>
        <begin position="753"/>
        <end position="762"/>
    </location>
</feature>
<feature type="domain" description="PPM-type phosphatase" evidence="2">
    <location>
        <begin position="564"/>
        <end position="933"/>
    </location>
</feature>
<feature type="compositionally biased region" description="Low complexity" evidence="1">
    <location>
        <begin position="288"/>
        <end position="307"/>
    </location>
</feature>
<protein>
    <submittedName>
        <fullName evidence="3">Protein serine/threonine phosphatase 2C</fullName>
    </submittedName>
</protein>
<dbReference type="GO" id="GO:0004722">
    <property type="term" value="F:protein serine/threonine phosphatase activity"/>
    <property type="evidence" value="ECO:0007669"/>
    <property type="project" value="TreeGrafter"/>
</dbReference>
<dbReference type="SMART" id="SM00332">
    <property type="entry name" value="PP2Cc"/>
    <property type="match status" value="1"/>
</dbReference>
<feature type="compositionally biased region" description="Basic and acidic residues" evidence="1">
    <location>
        <begin position="458"/>
        <end position="468"/>
    </location>
</feature>
<dbReference type="GeneID" id="37044276"/>
<sequence length="999" mass="102978">MSKLPNHSLWARATASSSGRVTLLAKHHPLSTSSSASSSALTTSSSSSRRHRDSFSSLDAIAEATTLGGHPPSVSVEHLASIGAVSAPFYGPQTAEVTEALESAAAAAVAANFSLPRYDTAPTTFSSSSSMLPLSSSSLLRNMQTPQLIAPRPHRAALHLWSQAHQNSSAAVAAAAAAAAAAANATKALTDAAETSAARTSSKVERRRREKGKMKAPDSSLPSSSDREKLEELFVSLMMGAMQQSGTSAGTGAGSAGGAEAGSGWAPAKDYFPTSSSAAEDVLFAPSSSTTTASSSSSSSSPSNGSPSPSPSPFDTNFTSNAQGPDITLPRSGGNKLATTTSSEVGLSNSLSSSNGADGPSLVHQASSSSSGSSSSSSNGANLASSTAGMGSSSHGHQAGQPGLPSQHWARSFELPRSSKRHDFTFEHGAYGIPKRHPLSSIRNGKNPSASQGAKSTGEGRETPGHEEVATSKVKAATNMLYAAADFLAGPQTPSADGKGSRIHRPMSGEDALSMALSGGSTAEGSEVLSYHAYGARRSASGKTKQSPPTGSPSKMAIRDSDGRIIKDRLRSVQVGEDAYFLRPDSLGVADGVGGWASRPGADPALFSRLLMHFCAVELSRYDGLSAAELAADNGSLLHAWGSVDPVEVMHRAWERCVRASRREGILGSSTALIALLRGDELRIANVGDCVLLIIRQGDLLFRSTEQQHSFNFPVQLGMMGDTTQSVKKRTEAANKARGAAQEKGRDSSSVMEDYDDVEDEPGSSSSSSIDGGAAAGVKGHAAAEGEAEGAGAVGGGAGPTTEAKEESDEQEPEWDEPRRDAGRWTVRVEAGDIIVVGSDGLMDNLFDEDIIEEVLRFLPQQQQGDGLQDSTVSPAESAFSPQLVSEALCSRAKAVSEDGRAISSPFQQRAMEEGLHYVGGKHDDISVLVCLVGEREEGGGLTTGATTPVIGAREGDGVAERQGQQGSKATSSDTGEKKLGLTSHASRTTSAAFVSASL</sequence>
<feature type="region of interest" description="Disordered" evidence="1">
    <location>
        <begin position="288"/>
        <end position="407"/>
    </location>
</feature>
<accession>A0A316YKR3</accession>
<dbReference type="PANTHER" id="PTHR12320">
    <property type="entry name" value="PROTEIN PHOSPHATASE 2C"/>
    <property type="match status" value="1"/>
</dbReference>
<dbReference type="PANTHER" id="PTHR12320:SF84">
    <property type="entry name" value="PROTEIN PHOSPHATASE"/>
    <property type="match status" value="1"/>
</dbReference>
<keyword evidence="4" id="KW-1185">Reference proteome</keyword>
<evidence type="ECO:0000259" key="2">
    <source>
        <dbReference type="PROSITE" id="PS51746"/>
    </source>
</evidence>
<feature type="compositionally biased region" description="Polar residues" evidence="1">
    <location>
        <begin position="984"/>
        <end position="999"/>
    </location>
</feature>
<evidence type="ECO:0000256" key="1">
    <source>
        <dbReference type="SAM" id="MobiDB-lite"/>
    </source>
</evidence>
<feature type="compositionally biased region" description="Basic and acidic residues" evidence="1">
    <location>
        <begin position="729"/>
        <end position="747"/>
    </location>
</feature>
<proteinExistence type="predicted"/>
<dbReference type="InterPro" id="IPR036457">
    <property type="entry name" value="PPM-type-like_dom_sf"/>
</dbReference>
<organism evidence="3 4">
    <name type="scientific">Acaromyces ingoldii</name>
    <dbReference type="NCBI Taxonomy" id="215250"/>
    <lineage>
        <taxon>Eukaryota</taxon>
        <taxon>Fungi</taxon>
        <taxon>Dikarya</taxon>
        <taxon>Basidiomycota</taxon>
        <taxon>Ustilaginomycotina</taxon>
        <taxon>Exobasidiomycetes</taxon>
        <taxon>Exobasidiales</taxon>
        <taxon>Cryptobasidiaceae</taxon>
        <taxon>Acaromyces</taxon>
    </lineage>
</organism>
<dbReference type="Gene3D" id="3.60.40.10">
    <property type="entry name" value="PPM-type phosphatase domain"/>
    <property type="match status" value="2"/>
</dbReference>
<dbReference type="SUPFAM" id="SSF81606">
    <property type="entry name" value="PP2C-like"/>
    <property type="match status" value="2"/>
</dbReference>
<feature type="compositionally biased region" description="Low complexity" evidence="1">
    <location>
        <begin position="31"/>
        <end position="47"/>
    </location>
</feature>
<feature type="compositionally biased region" description="Low complexity" evidence="1">
    <location>
        <begin position="342"/>
        <end position="356"/>
    </location>
</feature>
<dbReference type="STRING" id="215250.A0A316YKR3"/>
<gene>
    <name evidence="3" type="ORF">FA10DRAFT_268506</name>
</gene>
<evidence type="ECO:0000313" key="3">
    <source>
        <dbReference type="EMBL" id="PWN88305.1"/>
    </source>
</evidence>
<feature type="region of interest" description="Disordered" evidence="1">
    <location>
        <begin position="724"/>
        <end position="824"/>
    </location>
</feature>
<feature type="compositionally biased region" description="Low complexity" evidence="1">
    <location>
        <begin position="764"/>
        <end position="785"/>
    </location>
</feature>
<feature type="region of interest" description="Disordered" evidence="1">
    <location>
        <begin position="942"/>
        <end position="999"/>
    </location>
</feature>
<dbReference type="EMBL" id="KZ819638">
    <property type="protein sequence ID" value="PWN88305.1"/>
    <property type="molecule type" value="Genomic_DNA"/>
</dbReference>
<feature type="region of interest" description="Disordered" evidence="1">
    <location>
        <begin position="191"/>
        <end position="228"/>
    </location>
</feature>
<dbReference type="InterPro" id="IPR039123">
    <property type="entry name" value="PPTC7"/>
</dbReference>
<name>A0A316YKR3_9BASI</name>
<dbReference type="OrthoDB" id="60843at2759"/>
<feature type="region of interest" description="Disordered" evidence="1">
    <location>
        <begin position="425"/>
        <end position="468"/>
    </location>
</feature>
<reference evidence="3 4" key="1">
    <citation type="journal article" date="2018" name="Mol. Biol. Evol.">
        <title>Broad Genomic Sampling Reveals a Smut Pathogenic Ancestry of the Fungal Clade Ustilaginomycotina.</title>
        <authorList>
            <person name="Kijpornyongpan T."/>
            <person name="Mondo S.J."/>
            <person name="Barry K."/>
            <person name="Sandor L."/>
            <person name="Lee J."/>
            <person name="Lipzen A."/>
            <person name="Pangilinan J."/>
            <person name="LaButti K."/>
            <person name="Hainaut M."/>
            <person name="Henrissat B."/>
            <person name="Grigoriev I.V."/>
            <person name="Spatafora J.W."/>
            <person name="Aime M.C."/>
        </authorList>
    </citation>
    <scope>NUCLEOTIDE SEQUENCE [LARGE SCALE GENOMIC DNA]</scope>
    <source>
        <strain evidence="3 4">MCA 4198</strain>
    </source>
</reference>
<feature type="compositionally biased region" description="Polar residues" evidence="1">
    <location>
        <begin position="963"/>
        <end position="974"/>
    </location>
</feature>
<feature type="compositionally biased region" description="Polar residues" evidence="1">
    <location>
        <begin position="387"/>
        <end position="396"/>
    </location>
</feature>
<feature type="region of interest" description="Disordered" evidence="1">
    <location>
        <begin position="537"/>
        <end position="561"/>
    </location>
</feature>
<dbReference type="Proteomes" id="UP000245768">
    <property type="component" value="Unassembled WGS sequence"/>
</dbReference>
<feature type="compositionally biased region" description="Polar residues" evidence="1">
    <location>
        <begin position="314"/>
        <end position="323"/>
    </location>
</feature>
<dbReference type="AlphaFoldDB" id="A0A316YKR3"/>
<dbReference type="PROSITE" id="PS51746">
    <property type="entry name" value="PPM_2"/>
    <property type="match status" value="1"/>
</dbReference>
<feature type="compositionally biased region" description="Basic residues" evidence="1">
    <location>
        <begin position="205"/>
        <end position="214"/>
    </location>
</feature>
<feature type="region of interest" description="Disordered" evidence="1">
    <location>
        <begin position="31"/>
        <end position="54"/>
    </location>
</feature>
<dbReference type="InterPro" id="IPR001932">
    <property type="entry name" value="PPM-type_phosphatase-like_dom"/>
</dbReference>
<feature type="compositionally biased region" description="Polar residues" evidence="1">
    <location>
        <begin position="541"/>
        <end position="553"/>
    </location>
</feature>
<feature type="compositionally biased region" description="Low complexity" evidence="1">
    <location>
        <begin position="367"/>
        <end position="386"/>
    </location>
</feature>
<feature type="compositionally biased region" description="Polar residues" evidence="1">
    <location>
        <begin position="441"/>
        <end position="455"/>
    </location>
</feature>
<dbReference type="RefSeq" id="XP_025375503.1">
    <property type="nucleotide sequence ID" value="XM_025522360.1"/>
</dbReference>
<evidence type="ECO:0000313" key="4">
    <source>
        <dbReference type="Proteomes" id="UP000245768"/>
    </source>
</evidence>
<dbReference type="InParanoid" id="A0A316YKR3"/>